<dbReference type="EMBL" id="FQ312005">
    <property type="protein sequence ID" value="CBW25673.1"/>
    <property type="molecule type" value="Genomic_DNA"/>
</dbReference>
<keyword evidence="2" id="KW-1185">Reference proteome</keyword>
<dbReference type="AlphaFoldDB" id="E1X5V6"/>
<evidence type="ECO:0008006" key="3">
    <source>
        <dbReference type="Google" id="ProtNLM"/>
    </source>
</evidence>
<dbReference type="PATRIC" id="fig|862908.3.peg.739"/>
<name>E1X5V6_HALMS</name>
<proteinExistence type="predicted"/>
<reference evidence="2" key="1">
    <citation type="journal article" date="2013" name="ISME J.">
        <title>A small predatory core genome in the divergent marine Bacteriovorax marinus SJ and the terrestrial Bdellovibrio bacteriovorus.</title>
        <authorList>
            <person name="Crossman L.C."/>
            <person name="Chen H."/>
            <person name="Cerdeno-Tarraga A.M."/>
            <person name="Brooks K."/>
            <person name="Quail M.A."/>
            <person name="Pineiro S.A."/>
            <person name="Hobley L."/>
            <person name="Sockett R.E."/>
            <person name="Bentley S.D."/>
            <person name="Parkhill J."/>
            <person name="Williams H.N."/>
            <person name="Stine O.C."/>
        </authorList>
    </citation>
    <scope>NUCLEOTIDE SEQUENCE [LARGE SCALE GENOMIC DNA]</scope>
    <source>
        <strain evidence="2">ATCC BAA-682 / DSM 15412 / SJ</strain>
    </source>
</reference>
<dbReference type="HOGENOM" id="CLU_830979_0_0_7"/>
<protein>
    <recommendedName>
        <fullName evidence="3">SIR2-like domain-containing protein</fullName>
    </recommendedName>
</protein>
<organism evidence="1 2">
    <name type="scientific">Halobacteriovorax marinus (strain ATCC BAA-682 / DSM 15412 / SJ)</name>
    <name type="common">Bacteriovorax marinus</name>
    <dbReference type="NCBI Taxonomy" id="862908"/>
    <lineage>
        <taxon>Bacteria</taxon>
        <taxon>Pseudomonadati</taxon>
        <taxon>Bdellovibrionota</taxon>
        <taxon>Bacteriovoracia</taxon>
        <taxon>Bacteriovoracales</taxon>
        <taxon>Halobacteriovoraceae</taxon>
        <taxon>Halobacteriovorax</taxon>
    </lineage>
</organism>
<dbReference type="KEGG" id="bmx:BMS_0770"/>
<dbReference type="STRING" id="862908.BMS_0770"/>
<sequence>MTLLCRLSLRKKPRTFNRNDGVFMKNDVFILGAGSSASYGFPTGEQLKKIIINDGIEIHPDVYRHEDPKFYEDDDNFNSYYNSCIEYFTKKINPNFDKEKFKKDFRTAGSFTIDTYLSSPHRSDEEKEFGKYIVSSIISYYEDLDRMEMDHTDNWIDYYFNRKISFQTKDFFENLPKVISFNYDSFFENKLIHHLEKEHGIKDAKSVLNTRDFITHVYGKLNNQPYRQSNKQILTQPGAYVQQEIDFKTIYDNSKQVGFIRGNIDSNNNNPFYLAKLSRIHEIIKEADNIFILGYGFDMYNNKILFQDQRLLEDTTKRIMYTSYGLENTLIEDLNRFDAIKNTNQVKNEKCLEFLRRTMPHQLFP</sequence>
<dbReference type="Proteomes" id="UP000008963">
    <property type="component" value="Chromosome"/>
</dbReference>
<accession>E1X5V6</accession>
<evidence type="ECO:0000313" key="2">
    <source>
        <dbReference type="Proteomes" id="UP000008963"/>
    </source>
</evidence>
<evidence type="ECO:0000313" key="1">
    <source>
        <dbReference type="EMBL" id="CBW25673.1"/>
    </source>
</evidence>
<gene>
    <name evidence="1" type="ordered locus">BMS_0770</name>
</gene>